<dbReference type="InterPro" id="IPR032710">
    <property type="entry name" value="NTF2-like_dom_sf"/>
</dbReference>
<accession>A0A2N4TQT7</accession>
<dbReference type="Proteomes" id="UP000234456">
    <property type="component" value="Unassembled WGS sequence"/>
</dbReference>
<keyword evidence="1" id="KW-0732">Signal</keyword>
<dbReference type="Gene3D" id="3.10.450.50">
    <property type="match status" value="1"/>
</dbReference>
<name>A0A2N4TQT7_RALPI</name>
<sequence>MLLHTFVRRIAGVAMTAAFAAGSALAHAATDADTVAQAVERLRVAMVASDGATLTKLIENDLTYGHSSGKLEDRAAFLKTLDGTNSFKSIALTNQTVQVNGDNAWVRHVFDSVNNLPDGKTSTAHIGVLQVWKKHPDGWRLFARQAYLLPKE</sequence>
<dbReference type="OrthoDB" id="5383110at2"/>
<evidence type="ECO:0000313" key="4">
    <source>
        <dbReference type="Proteomes" id="UP000234456"/>
    </source>
</evidence>
<comment type="caution">
    <text evidence="3">The sequence shown here is derived from an EMBL/GenBank/DDBJ whole genome shotgun (WGS) entry which is preliminary data.</text>
</comment>
<reference evidence="3 4" key="1">
    <citation type="submission" date="2017-12" db="EMBL/GenBank/DDBJ databases">
        <title>Draft genome sequence of Ralstonia pickettii 52.</title>
        <authorList>
            <person name="Zheng B."/>
        </authorList>
    </citation>
    <scope>NUCLEOTIDE SEQUENCE [LARGE SCALE GENOMIC DNA]</scope>
    <source>
        <strain evidence="3 4">52</strain>
    </source>
</reference>
<organism evidence="3 4">
    <name type="scientific">Ralstonia pickettii</name>
    <name type="common">Burkholderia pickettii</name>
    <dbReference type="NCBI Taxonomy" id="329"/>
    <lineage>
        <taxon>Bacteria</taxon>
        <taxon>Pseudomonadati</taxon>
        <taxon>Pseudomonadota</taxon>
        <taxon>Betaproteobacteria</taxon>
        <taxon>Burkholderiales</taxon>
        <taxon>Burkholderiaceae</taxon>
        <taxon>Ralstonia</taxon>
    </lineage>
</organism>
<protein>
    <submittedName>
        <fullName evidence="3">Nuclear transport factor 2 family protein</fullName>
    </submittedName>
</protein>
<dbReference type="Pfam" id="PF14534">
    <property type="entry name" value="DUF4440"/>
    <property type="match status" value="1"/>
</dbReference>
<feature type="domain" description="DUF4440" evidence="2">
    <location>
        <begin position="35"/>
        <end position="141"/>
    </location>
</feature>
<evidence type="ECO:0000259" key="2">
    <source>
        <dbReference type="Pfam" id="PF14534"/>
    </source>
</evidence>
<proteinExistence type="predicted"/>
<gene>
    <name evidence="3" type="ORF">C0Q88_08630</name>
</gene>
<dbReference type="RefSeq" id="WP_102065201.1">
    <property type="nucleotide sequence ID" value="NZ_PKQE01000002.1"/>
</dbReference>
<dbReference type="InterPro" id="IPR027843">
    <property type="entry name" value="DUF4440"/>
</dbReference>
<dbReference type="AlphaFoldDB" id="A0A2N4TQT7"/>
<feature type="chain" id="PRO_5014678503" evidence="1">
    <location>
        <begin position="29"/>
        <end position="152"/>
    </location>
</feature>
<evidence type="ECO:0000256" key="1">
    <source>
        <dbReference type="SAM" id="SignalP"/>
    </source>
</evidence>
<dbReference type="EMBL" id="PKQE01000002">
    <property type="protein sequence ID" value="PLC42057.1"/>
    <property type="molecule type" value="Genomic_DNA"/>
</dbReference>
<dbReference type="SUPFAM" id="SSF54427">
    <property type="entry name" value="NTF2-like"/>
    <property type="match status" value="1"/>
</dbReference>
<feature type="signal peptide" evidence="1">
    <location>
        <begin position="1"/>
        <end position="28"/>
    </location>
</feature>
<evidence type="ECO:0000313" key="3">
    <source>
        <dbReference type="EMBL" id="PLC42057.1"/>
    </source>
</evidence>